<dbReference type="InterPro" id="IPR043519">
    <property type="entry name" value="NT_sf"/>
</dbReference>
<evidence type="ECO:0000259" key="1">
    <source>
        <dbReference type="SMART" id="SM00954"/>
    </source>
</evidence>
<dbReference type="Gene3D" id="3.30.460.10">
    <property type="entry name" value="Beta Polymerase, domain 2"/>
    <property type="match status" value="1"/>
</dbReference>
<dbReference type="RefSeq" id="WP_341698379.1">
    <property type="nucleotide sequence ID" value="NZ_JBBYHR010000011.1"/>
</dbReference>
<gene>
    <name evidence="2" type="ORF">AAEO56_17560</name>
</gene>
<feature type="domain" description="RelA/SpoT" evidence="1">
    <location>
        <begin position="780"/>
        <end position="882"/>
    </location>
</feature>
<evidence type="ECO:0000313" key="3">
    <source>
        <dbReference type="Proteomes" id="UP001464555"/>
    </source>
</evidence>
<dbReference type="Proteomes" id="UP001464555">
    <property type="component" value="Unassembled WGS sequence"/>
</dbReference>
<name>A0ABU9I1Q4_9FLAO</name>
<dbReference type="InterPro" id="IPR007685">
    <property type="entry name" value="RelA_SpoT"/>
</dbReference>
<proteinExistence type="predicted"/>
<keyword evidence="3" id="KW-1185">Reference proteome</keyword>
<sequence>MDNINGIPLVWETQGDNALLGSLMPQVTGNPGQTQGATPVPAAYRSSSRAIWEEMRAGTSYEVATDCDKPFTANFYYGGIHFENLAAFLKKAMHDDCELFNYCDYAKESNLSEFLGNQNTDPFSSGTWSPFPKLSPNTGFKYKNEKGEIVTASLSGRLNTRICYLEEYGCSVKLDAANKVFTGTLRFYYEGTKQFRNDATDTPETGDFRIDDRYVAIELTATSINDFLYLIKEIGGQEDFRFYKGAVSRLYASKIKNTKDSNELKLFYESLPEAIIDDFSLYLDYEVMYSHIVLLTEHDDTGWLSGWRDGSSSLINLLRAMSESVRLYKDLCRDRELVNRVYENLDGTSVFDGVTMSNKTAFTNILKALCAYNDFNGVAKSGTVFYYGPGYGFNANVFSKDDIEKKEHSIFLEQLKETSKYIPEETTKSPNMKYTTKTGGYYEKNTEPMHSGHYGPLDMVYLVDTQNKDSQPIPVPAIYIKSLSDEAEWQDIHQNIRIGADILAVILGIASLGTASPFLLALAYADIALSAADIGVAVFEKKLEETDEGREFLTVWNQVVILGGIATAGPLLVSKIFTSGTKVLRLAKDGKLIAGMQDCLAQVAEKSKNIGNFVNGTKTAVLDISKEFANLDLVTRIKKLQELGVVVLKGELKFTTYQGKGYALVYKGEVIAEGTVKDLIGEVWDIWKKAGKEGGIAKYLDEVAERRITGLTQSETELSKSLTAKTATNIVAQITEDLDELYVAAAIANEELQTLTTNLAKATGGKPGFRPKGTTNGLKERERALEKIAADYEGNAGKLIDIAGSKIVYNTIEELYKALDKIKDKIEIIRFKDRILKPLPNAYRDILINIKMSNGHIVEFRLHLKTMDEAADESHKLYKEVRKLDAIAKARRLTKIEKMKRKALDVQQNKLHSDAWDKIIKMK</sequence>
<protein>
    <recommendedName>
        <fullName evidence="1">RelA/SpoT domain-containing protein</fullName>
    </recommendedName>
</protein>
<comment type="caution">
    <text evidence="2">The sequence shown here is derived from an EMBL/GenBank/DDBJ whole genome shotgun (WGS) entry which is preliminary data.</text>
</comment>
<evidence type="ECO:0000313" key="2">
    <source>
        <dbReference type="EMBL" id="MEL1246085.1"/>
    </source>
</evidence>
<accession>A0ABU9I1Q4</accession>
<dbReference type="SMART" id="SM00954">
    <property type="entry name" value="RelA_SpoT"/>
    <property type="match status" value="1"/>
</dbReference>
<organism evidence="2 3">
    <name type="scientific">Flavobacterium arundinis</name>
    <dbReference type="NCBI Taxonomy" id="3139143"/>
    <lineage>
        <taxon>Bacteria</taxon>
        <taxon>Pseudomonadati</taxon>
        <taxon>Bacteroidota</taxon>
        <taxon>Flavobacteriia</taxon>
        <taxon>Flavobacteriales</taxon>
        <taxon>Flavobacteriaceae</taxon>
        <taxon>Flavobacterium</taxon>
    </lineage>
</organism>
<dbReference type="EMBL" id="JBBYHR010000011">
    <property type="protein sequence ID" value="MEL1246085.1"/>
    <property type="molecule type" value="Genomic_DNA"/>
</dbReference>
<dbReference type="Pfam" id="PF04607">
    <property type="entry name" value="RelA_SpoT"/>
    <property type="match status" value="1"/>
</dbReference>
<reference evidence="2 3" key="1">
    <citation type="submission" date="2024-04" db="EMBL/GenBank/DDBJ databases">
        <title>Flavobacterium sp. DGU11 16S ribosomal RNA gene Genome sequencing and assembly.</title>
        <authorList>
            <person name="Park S."/>
        </authorList>
    </citation>
    <scope>NUCLEOTIDE SEQUENCE [LARGE SCALE GENOMIC DNA]</scope>
    <source>
        <strain evidence="2 3">DGU11</strain>
    </source>
</reference>
<dbReference type="SUPFAM" id="SSF81301">
    <property type="entry name" value="Nucleotidyltransferase"/>
    <property type="match status" value="1"/>
</dbReference>